<feature type="transmembrane region" description="Helical" evidence="18">
    <location>
        <begin position="262"/>
        <end position="282"/>
    </location>
</feature>
<dbReference type="PANTHER" id="PTHR32234">
    <property type="entry name" value="THIOL:DISULFIDE INTERCHANGE PROTEIN DSBD"/>
    <property type="match status" value="1"/>
</dbReference>
<keyword evidence="12 18" id="KW-0520">NAD</keyword>
<keyword evidence="15 18" id="KW-0676">Redox-active center</keyword>
<feature type="transmembrane region" description="Helical" evidence="18">
    <location>
        <begin position="303"/>
        <end position="321"/>
    </location>
</feature>
<dbReference type="GO" id="GO:0005886">
    <property type="term" value="C:plasma membrane"/>
    <property type="evidence" value="ECO:0007669"/>
    <property type="project" value="UniProtKB-SubCell"/>
</dbReference>
<evidence type="ECO:0000256" key="4">
    <source>
        <dbReference type="ARBA" id="ARBA00022475"/>
    </source>
</evidence>
<keyword evidence="21" id="KW-1185">Reference proteome</keyword>
<dbReference type="Proteomes" id="UP000198862">
    <property type="component" value="Unassembled WGS sequence"/>
</dbReference>
<evidence type="ECO:0000256" key="3">
    <source>
        <dbReference type="ARBA" id="ARBA00022448"/>
    </source>
</evidence>
<sequence length="596" mass="66898">MRFLFKIFLYLILSINLLSPTISYANNIFDELITPQAQTFLPVADAFKLDFDQQGEKLFINWEITPGYYLYNKKLKFIAKEANIQQPLLPKGDWIEDEFFGKTEVYFDNLNLVVNLSNIKENAIVKIRYQGCAEAGLCYPPETLTIPLSKLKTKDVTTNIPQIKINTENEPSLTEKLANQDFINNLVLFFFLGLALAFTPCVFPMFPILSSLIAGQAGNLSTKRAFALSFVYVQGMAVTYALLGLVVATLGGQVQAYLQHPYILIAFSLLFVVLALSMFGLFEIRLPSSWMSRLTQVSNQQKSGNYIGVFLMGVLSGLIASPCTTAPLSGVLLYVAQNGDYLVGGITLYVLSIGMGIPLLLLGTSGGKLLPKAGAWMDQVKTLFGFVMLVVPLILLERIMSYDIILTLGAILMIATATYLYHWNTQTKQEKGKTILWLGAFVMLFTALSILQNIYLEPKQQSLTIDKQLNTLNNTENSKFKQVTTLEQLQKEIILANQKNELVMIDLYADWCVACKEFEHYTFSDSKVIKAFNNYTLIQVDLSDPDDALLFMKHFNVFGLPSILFFDKQGQELTSERVTGFMDANNFAAHLEKLKQ</sequence>
<comment type="subcellular location">
    <subcellularLocation>
        <location evidence="1 18">Cell inner membrane</location>
        <topology evidence="1 18">Multi-pass membrane protein</topology>
    </subcellularLocation>
</comment>
<feature type="disulfide bond" description="Redox-active" evidence="18">
    <location>
        <begin position="132"/>
        <end position="138"/>
    </location>
</feature>
<gene>
    <name evidence="18" type="primary">dsbD</name>
    <name evidence="20" type="ORF">SAMN02745724_00033</name>
</gene>
<evidence type="ECO:0000256" key="17">
    <source>
        <dbReference type="ARBA" id="ARBA00047804"/>
    </source>
</evidence>
<dbReference type="Gene3D" id="3.40.30.10">
    <property type="entry name" value="Glutaredoxin"/>
    <property type="match status" value="1"/>
</dbReference>
<comment type="function">
    <text evidence="18">Required to facilitate the formation of correct disulfide bonds in some periplasmic proteins and for the assembly of the periplasmic c-type cytochromes. Acts by transferring electrons from cytoplasmic thioredoxin to the periplasm. This transfer involves a cascade of disulfide bond formation and reduction steps.</text>
</comment>
<feature type="domain" description="Thioredoxin" evidence="19">
    <location>
        <begin position="458"/>
        <end position="596"/>
    </location>
</feature>
<dbReference type="GO" id="GO:0045454">
    <property type="term" value="P:cell redox homeostasis"/>
    <property type="evidence" value="ECO:0007669"/>
    <property type="project" value="TreeGrafter"/>
</dbReference>
<feature type="transmembrane region" description="Helical" evidence="18">
    <location>
        <begin position="341"/>
        <end position="362"/>
    </location>
</feature>
<evidence type="ECO:0000256" key="5">
    <source>
        <dbReference type="ARBA" id="ARBA00022519"/>
    </source>
</evidence>
<dbReference type="GO" id="GO:0047134">
    <property type="term" value="F:protein-disulfide reductase [NAD(P)H] activity"/>
    <property type="evidence" value="ECO:0007669"/>
    <property type="project" value="UniProtKB-UniRule"/>
</dbReference>
<evidence type="ECO:0000256" key="18">
    <source>
        <dbReference type="HAMAP-Rule" id="MF_00399"/>
    </source>
</evidence>
<evidence type="ECO:0000313" key="21">
    <source>
        <dbReference type="Proteomes" id="UP000198862"/>
    </source>
</evidence>
<comment type="catalytic activity">
    <reaction evidence="16 18">
        <text>[protein]-dithiol + NAD(+) = [protein]-disulfide + NADH + H(+)</text>
        <dbReference type="Rhea" id="RHEA:18749"/>
        <dbReference type="Rhea" id="RHEA-COMP:10593"/>
        <dbReference type="Rhea" id="RHEA-COMP:10594"/>
        <dbReference type="ChEBI" id="CHEBI:15378"/>
        <dbReference type="ChEBI" id="CHEBI:29950"/>
        <dbReference type="ChEBI" id="CHEBI:50058"/>
        <dbReference type="ChEBI" id="CHEBI:57540"/>
        <dbReference type="ChEBI" id="CHEBI:57945"/>
        <dbReference type="EC" id="1.8.1.8"/>
    </reaction>
</comment>
<keyword evidence="7" id="KW-0732">Signal</keyword>
<evidence type="ECO:0000256" key="7">
    <source>
        <dbReference type="ARBA" id="ARBA00022729"/>
    </source>
</evidence>
<evidence type="ECO:0000256" key="8">
    <source>
        <dbReference type="ARBA" id="ARBA00022748"/>
    </source>
</evidence>
<comment type="similarity">
    <text evidence="2 18">Belongs to the thioredoxin family. DsbD subfamily.</text>
</comment>
<dbReference type="EC" id="1.8.1.8" evidence="18"/>
<evidence type="ECO:0000313" key="20">
    <source>
        <dbReference type="EMBL" id="SFB77828.1"/>
    </source>
</evidence>
<dbReference type="EMBL" id="FOLO01000001">
    <property type="protein sequence ID" value="SFB77828.1"/>
    <property type="molecule type" value="Genomic_DNA"/>
</dbReference>
<feature type="transmembrane region" description="Helical" evidence="18">
    <location>
        <begin position="186"/>
        <end position="213"/>
    </location>
</feature>
<feature type="disulfide bond" description="Redox-active" evidence="18">
    <location>
        <begin position="512"/>
        <end position="515"/>
    </location>
</feature>
<dbReference type="PROSITE" id="PS51352">
    <property type="entry name" value="THIOREDOXIN_2"/>
    <property type="match status" value="1"/>
</dbReference>
<keyword evidence="11 18" id="KW-0560">Oxidoreductase</keyword>
<dbReference type="OrthoDB" id="9811036at2"/>
<evidence type="ECO:0000256" key="16">
    <source>
        <dbReference type="ARBA" id="ARBA00047388"/>
    </source>
</evidence>
<dbReference type="InterPro" id="IPR028250">
    <property type="entry name" value="DsbDN"/>
</dbReference>
<dbReference type="PANTHER" id="PTHR32234:SF0">
    <property type="entry name" value="THIOL:DISULFIDE INTERCHANGE PROTEIN DSBD"/>
    <property type="match status" value="1"/>
</dbReference>
<dbReference type="AlphaFoldDB" id="A0A1I1DXV0"/>
<feature type="transmembrane region" description="Helical" evidence="18">
    <location>
        <begin position="225"/>
        <end position="250"/>
    </location>
</feature>
<dbReference type="InterPro" id="IPR003834">
    <property type="entry name" value="Cyt_c_assmbl_TM_dom"/>
</dbReference>
<dbReference type="NCBIfam" id="NF001419">
    <property type="entry name" value="PRK00293.1"/>
    <property type="match status" value="1"/>
</dbReference>
<dbReference type="InterPro" id="IPR035671">
    <property type="entry name" value="DsbD_gamma"/>
</dbReference>
<evidence type="ECO:0000256" key="11">
    <source>
        <dbReference type="ARBA" id="ARBA00023002"/>
    </source>
</evidence>
<evidence type="ECO:0000256" key="15">
    <source>
        <dbReference type="ARBA" id="ARBA00023284"/>
    </source>
</evidence>
<keyword evidence="3 18" id="KW-0813">Transport</keyword>
<keyword evidence="14 18" id="KW-1015">Disulfide bond</keyword>
<dbReference type="InterPro" id="IPR022910">
    <property type="entry name" value="Thiol_diS_interchange_DbsD"/>
</dbReference>
<dbReference type="InterPro" id="IPR012336">
    <property type="entry name" value="Thioredoxin-like_fold"/>
</dbReference>
<feature type="transmembrane region" description="Helical" evidence="18">
    <location>
        <begin position="435"/>
        <end position="455"/>
    </location>
</feature>
<dbReference type="GO" id="GO:0009055">
    <property type="term" value="F:electron transfer activity"/>
    <property type="evidence" value="ECO:0007669"/>
    <property type="project" value="UniProtKB-UniRule"/>
</dbReference>
<dbReference type="GO" id="GO:0017004">
    <property type="term" value="P:cytochrome complex assembly"/>
    <property type="evidence" value="ECO:0007669"/>
    <property type="project" value="UniProtKB-UniRule"/>
</dbReference>
<protein>
    <recommendedName>
        <fullName evidence="18">Thiol:disulfide interchange protein DsbD</fullName>
        <ecNumber evidence="18">1.8.1.8</ecNumber>
    </recommendedName>
    <alternativeName>
        <fullName evidence="18">Protein-disulfide reductase</fullName>
        <shortName evidence="18">Disulfide reductase</shortName>
    </alternativeName>
</protein>
<dbReference type="InterPro" id="IPR036929">
    <property type="entry name" value="DsbDN_sf"/>
</dbReference>
<keyword evidence="6 18" id="KW-0812">Transmembrane</keyword>
<keyword evidence="13 18" id="KW-0472">Membrane</keyword>
<reference evidence="20 21" key="1">
    <citation type="submission" date="2016-10" db="EMBL/GenBank/DDBJ databases">
        <authorList>
            <person name="de Groot N.N."/>
        </authorList>
    </citation>
    <scope>NUCLEOTIDE SEQUENCE [LARGE SCALE GENOMIC DNA]</scope>
    <source>
        <strain evidence="20 21">DSM 6059</strain>
    </source>
</reference>
<feature type="transmembrane region" description="Helical" evidence="18">
    <location>
        <begin position="405"/>
        <end position="423"/>
    </location>
</feature>
<comment type="catalytic activity">
    <reaction evidence="17 18">
        <text>[protein]-dithiol + NADP(+) = [protein]-disulfide + NADPH + H(+)</text>
        <dbReference type="Rhea" id="RHEA:18753"/>
        <dbReference type="Rhea" id="RHEA-COMP:10593"/>
        <dbReference type="Rhea" id="RHEA-COMP:10594"/>
        <dbReference type="ChEBI" id="CHEBI:15378"/>
        <dbReference type="ChEBI" id="CHEBI:29950"/>
        <dbReference type="ChEBI" id="CHEBI:50058"/>
        <dbReference type="ChEBI" id="CHEBI:57783"/>
        <dbReference type="ChEBI" id="CHEBI:58349"/>
        <dbReference type="EC" id="1.8.1.8"/>
    </reaction>
</comment>
<evidence type="ECO:0000256" key="14">
    <source>
        <dbReference type="ARBA" id="ARBA00023157"/>
    </source>
</evidence>
<evidence type="ECO:0000256" key="6">
    <source>
        <dbReference type="ARBA" id="ARBA00022692"/>
    </source>
</evidence>
<keyword evidence="10 18" id="KW-1133">Transmembrane helix</keyword>
<evidence type="ECO:0000256" key="12">
    <source>
        <dbReference type="ARBA" id="ARBA00023027"/>
    </source>
</evidence>
<keyword evidence="8 18" id="KW-0201">Cytochrome c-type biogenesis</keyword>
<feature type="disulfide bond" description="Redox-active" evidence="18">
    <location>
        <begin position="201"/>
        <end position="323"/>
    </location>
</feature>
<dbReference type="SUPFAM" id="SSF74863">
    <property type="entry name" value="Thiol:disulfide interchange protein DsbD, N-terminal domain (DsbD-alpha)"/>
    <property type="match status" value="1"/>
</dbReference>
<accession>A0A1I1DXV0</accession>
<evidence type="ECO:0000256" key="10">
    <source>
        <dbReference type="ARBA" id="ARBA00022989"/>
    </source>
</evidence>
<feature type="transmembrane region" description="Helical" evidence="18">
    <location>
        <begin position="383"/>
        <end position="399"/>
    </location>
</feature>
<dbReference type="STRING" id="1123010.SAMN02745724_00033"/>
<dbReference type="RefSeq" id="WP_091978629.1">
    <property type="nucleotide sequence ID" value="NZ_FOLO01000001.1"/>
</dbReference>
<dbReference type="Gene3D" id="2.60.40.1250">
    <property type="entry name" value="Thiol:disulfide interchange protein DsbD, N-terminal domain"/>
    <property type="match status" value="1"/>
</dbReference>
<dbReference type="Pfam" id="PF02683">
    <property type="entry name" value="DsbD_TM"/>
    <property type="match status" value="1"/>
</dbReference>
<dbReference type="InterPro" id="IPR017937">
    <property type="entry name" value="Thioredoxin_CS"/>
</dbReference>
<name>A0A1I1DXV0_9GAMM</name>
<keyword evidence="5 18" id="KW-0997">Cell inner membrane</keyword>
<dbReference type="PROSITE" id="PS00194">
    <property type="entry name" value="THIOREDOXIN_1"/>
    <property type="match status" value="1"/>
</dbReference>
<organism evidence="20 21">
    <name type="scientific">Pseudoalteromonas denitrificans DSM 6059</name>
    <dbReference type="NCBI Taxonomy" id="1123010"/>
    <lineage>
        <taxon>Bacteria</taxon>
        <taxon>Pseudomonadati</taxon>
        <taxon>Pseudomonadota</taxon>
        <taxon>Gammaproteobacteria</taxon>
        <taxon>Alteromonadales</taxon>
        <taxon>Pseudoalteromonadaceae</taxon>
        <taxon>Pseudoalteromonas</taxon>
    </lineage>
</organism>
<dbReference type="InterPro" id="IPR013766">
    <property type="entry name" value="Thioredoxin_domain"/>
</dbReference>
<dbReference type="CDD" id="cd02953">
    <property type="entry name" value="DsbDgamma"/>
    <property type="match status" value="1"/>
</dbReference>
<evidence type="ECO:0000256" key="13">
    <source>
        <dbReference type="ARBA" id="ARBA00023136"/>
    </source>
</evidence>
<dbReference type="InterPro" id="IPR036249">
    <property type="entry name" value="Thioredoxin-like_sf"/>
</dbReference>
<keyword evidence="9 18" id="KW-0249">Electron transport</keyword>
<keyword evidence="4 18" id="KW-1003">Cell membrane</keyword>
<dbReference type="Pfam" id="PF11412">
    <property type="entry name" value="DsbD_N"/>
    <property type="match status" value="1"/>
</dbReference>
<proteinExistence type="inferred from homology"/>
<evidence type="ECO:0000256" key="1">
    <source>
        <dbReference type="ARBA" id="ARBA00004429"/>
    </source>
</evidence>
<dbReference type="HAMAP" id="MF_00399">
    <property type="entry name" value="DbsD"/>
    <property type="match status" value="1"/>
</dbReference>
<evidence type="ECO:0000256" key="2">
    <source>
        <dbReference type="ARBA" id="ARBA00007241"/>
    </source>
</evidence>
<dbReference type="SUPFAM" id="SSF52833">
    <property type="entry name" value="Thioredoxin-like"/>
    <property type="match status" value="1"/>
</dbReference>
<dbReference type="Pfam" id="PF13098">
    <property type="entry name" value="Thioredoxin_2"/>
    <property type="match status" value="1"/>
</dbReference>
<evidence type="ECO:0000259" key="19">
    <source>
        <dbReference type="PROSITE" id="PS51352"/>
    </source>
</evidence>
<evidence type="ECO:0000256" key="9">
    <source>
        <dbReference type="ARBA" id="ARBA00022982"/>
    </source>
</evidence>